<sequence>MDALHLLLPRLDPNQGCTEATCDPSRSIYGYRPSLAATAISLIIFALSGIVYIFQGIKSKTWFFSVAMFLGCFSETLGYVAKMLLWDDPFSDTGFKMSVVLLTFAPAFYSAGVYYTLKHICLTFGSSFSRLRPSWYTWIFISCDVFSIILQAAGGATASASEDQAVLKIGDNIMIAGLAFQVFTMVVFGIFAADYGFAILRNRNSLNPETASLRNSRRFKLFIVALWVSYFAILIRCAYRLAELAKGWSDDNEILRNQGLFIGLDSVTCAIATIVLNIWHPGWCFPKESQDLAEKLASESSSDEEARI</sequence>
<feature type="transmembrane region" description="Helical" evidence="5">
    <location>
        <begin position="173"/>
        <end position="200"/>
    </location>
</feature>
<protein>
    <recommendedName>
        <fullName evidence="8">RTA1 like protein</fullName>
    </recommendedName>
</protein>
<evidence type="ECO:0000256" key="5">
    <source>
        <dbReference type="SAM" id="Phobius"/>
    </source>
</evidence>
<name>A0A6A6CIL7_ZASCE</name>
<dbReference type="Pfam" id="PF04479">
    <property type="entry name" value="RTA1"/>
    <property type="match status" value="1"/>
</dbReference>
<evidence type="ECO:0000313" key="6">
    <source>
        <dbReference type="EMBL" id="KAF2165539.1"/>
    </source>
</evidence>
<dbReference type="OrthoDB" id="4521223at2759"/>
<feature type="transmembrane region" description="Helical" evidence="5">
    <location>
        <begin position="93"/>
        <end position="115"/>
    </location>
</feature>
<dbReference type="GO" id="GO:0005886">
    <property type="term" value="C:plasma membrane"/>
    <property type="evidence" value="ECO:0007669"/>
    <property type="project" value="TreeGrafter"/>
</dbReference>
<gene>
    <name evidence="6" type="ORF">M409DRAFT_67326</name>
</gene>
<evidence type="ECO:0000256" key="1">
    <source>
        <dbReference type="ARBA" id="ARBA00004141"/>
    </source>
</evidence>
<accession>A0A6A6CIL7</accession>
<evidence type="ECO:0000256" key="3">
    <source>
        <dbReference type="ARBA" id="ARBA00022989"/>
    </source>
</evidence>
<dbReference type="GO" id="GO:0000324">
    <property type="term" value="C:fungal-type vacuole"/>
    <property type="evidence" value="ECO:0007669"/>
    <property type="project" value="TreeGrafter"/>
</dbReference>
<dbReference type="InterPro" id="IPR007568">
    <property type="entry name" value="RTA1"/>
</dbReference>
<dbReference type="EMBL" id="ML993600">
    <property type="protein sequence ID" value="KAF2165539.1"/>
    <property type="molecule type" value="Genomic_DNA"/>
</dbReference>
<dbReference type="PANTHER" id="PTHR31465:SF8">
    <property type="entry name" value="DOMAIN PROTEIN, PUTATIVE (AFU_ORTHOLOGUE AFUA_6G14140)-RELATED"/>
    <property type="match status" value="1"/>
</dbReference>
<evidence type="ECO:0000256" key="2">
    <source>
        <dbReference type="ARBA" id="ARBA00022692"/>
    </source>
</evidence>
<dbReference type="Proteomes" id="UP000799537">
    <property type="component" value="Unassembled WGS sequence"/>
</dbReference>
<keyword evidence="3 5" id="KW-1133">Transmembrane helix</keyword>
<organism evidence="6 7">
    <name type="scientific">Zasmidium cellare ATCC 36951</name>
    <dbReference type="NCBI Taxonomy" id="1080233"/>
    <lineage>
        <taxon>Eukaryota</taxon>
        <taxon>Fungi</taxon>
        <taxon>Dikarya</taxon>
        <taxon>Ascomycota</taxon>
        <taxon>Pezizomycotina</taxon>
        <taxon>Dothideomycetes</taxon>
        <taxon>Dothideomycetidae</taxon>
        <taxon>Mycosphaerellales</taxon>
        <taxon>Mycosphaerellaceae</taxon>
        <taxon>Zasmidium</taxon>
    </lineage>
</organism>
<dbReference type="RefSeq" id="XP_033666428.1">
    <property type="nucleotide sequence ID" value="XM_033817349.1"/>
</dbReference>
<reference evidence="6" key="1">
    <citation type="journal article" date="2020" name="Stud. Mycol.">
        <title>101 Dothideomycetes genomes: a test case for predicting lifestyles and emergence of pathogens.</title>
        <authorList>
            <person name="Haridas S."/>
            <person name="Albert R."/>
            <person name="Binder M."/>
            <person name="Bloem J."/>
            <person name="Labutti K."/>
            <person name="Salamov A."/>
            <person name="Andreopoulos B."/>
            <person name="Baker S."/>
            <person name="Barry K."/>
            <person name="Bills G."/>
            <person name="Bluhm B."/>
            <person name="Cannon C."/>
            <person name="Castanera R."/>
            <person name="Culley D."/>
            <person name="Daum C."/>
            <person name="Ezra D."/>
            <person name="Gonzalez J."/>
            <person name="Henrissat B."/>
            <person name="Kuo A."/>
            <person name="Liang C."/>
            <person name="Lipzen A."/>
            <person name="Lutzoni F."/>
            <person name="Magnuson J."/>
            <person name="Mondo S."/>
            <person name="Nolan M."/>
            <person name="Ohm R."/>
            <person name="Pangilinan J."/>
            <person name="Park H.-J."/>
            <person name="Ramirez L."/>
            <person name="Alfaro M."/>
            <person name="Sun H."/>
            <person name="Tritt A."/>
            <person name="Yoshinaga Y."/>
            <person name="Zwiers L.-H."/>
            <person name="Turgeon B."/>
            <person name="Goodwin S."/>
            <person name="Spatafora J."/>
            <person name="Crous P."/>
            <person name="Grigoriev I."/>
        </authorList>
    </citation>
    <scope>NUCLEOTIDE SEQUENCE</scope>
    <source>
        <strain evidence="6">ATCC 36951</strain>
    </source>
</reference>
<evidence type="ECO:0000313" key="7">
    <source>
        <dbReference type="Proteomes" id="UP000799537"/>
    </source>
</evidence>
<proteinExistence type="predicted"/>
<dbReference type="PANTHER" id="PTHR31465">
    <property type="entry name" value="PROTEIN RTA1-RELATED"/>
    <property type="match status" value="1"/>
</dbReference>
<keyword evidence="4 5" id="KW-0472">Membrane</keyword>
<evidence type="ECO:0008006" key="8">
    <source>
        <dbReference type="Google" id="ProtNLM"/>
    </source>
</evidence>
<feature type="transmembrane region" description="Helical" evidence="5">
    <location>
        <begin position="135"/>
        <end position="153"/>
    </location>
</feature>
<keyword evidence="2 5" id="KW-0812">Transmembrane</keyword>
<dbReference type="AlphaFoldDB" id="A0A6A6CIL7"/>
<comment type="subcellular location">
    <subcellularLocation>
        <location evidence="1">Membrane</location>
        <topology evidence="1">Multi-pass membrane protein</topology>
    </subcellularLocation>
</comment>
<feature type="transmembrane region" description="Helical" evidence="5">
    <location>
        <begin position="261"/>
        <end position="279"/>
    </location>
</feature>
<evidence type="ECO:0000256" key="4">
    <source>
        <dbReference type="ARBA" id="ARBA00023136"/>
    </source>
</evidence>
<feature type="transmembrane region" description="Helical" evidence="5">
    <location>
        <begin position="221"/>
        <end position="241"/>
    </location>
</feature>
<dbReference type="GeneID" id="54570621"/>
<feature type="transmembrane region" description="Helical" evidence="5">
    <location>
        <begin position="61"/>
        <end position="81"/>
    </location>
</feature>
<feature type="transmembrane region" description="Helical" evidence="5">
    <location>
        <begin position="35"/>
        <end position="54"/>
    </location>
</feature>
<keyword evidence="7" id="KW-1185">Reference proteome</keyword>